<accession>A0A2K1IQY8</accession>
<evidence type="ECO:0000313" key="2">
    <source>
        <dbReference type="EnsemblPlants" id="Pp3c21_6860V3.1"/>
    </source>
</evidence>
<dbReference type="Pfam" id="PF03745">
    <property type="entry name" value="DUF309"/>
    <property type="match status" value="1"/>
</dbReference>
<dbReference type="RefSeq" id="XP_024359700.1">
    <property type="nucleotide sequence ID" value="XM_024503932.2"/>
</dbReference>
<name>A0A2K1IQY8_PHYPA</name>
<protein>
    <recommendedName>
        <fullName evidence="4">DUF309 domain-containing protein</fullName>
    </recommendedName>
</protein>
<dbReference type="Gramene" id="Pp3c21_6860V3.1">
    <property type="protein sequence ID" value="Pp3c21_6860V3.1"/>
    <property type="gene ID" value="Pp3c21_6860"/>
</dbReference>
<dbReference type="FunCoup" id="A0A2K1IQY8">
    <property type="interactions" value="331"/>
</dbReference>
<dbReference type="EnsemblPlants" id="Pp3c21_6860V3.1">
    <property type="protein sequence ID" value="Pp3c21_6860V3.1"/>
    <property type="gene ID" value="Pp3c21_6860"/>
</dbReference>
<dbReference type="EnsemblPlants" id="Pp3c21_6860V3.2">
    <property type="protein sequence ID" value="Pp3c21_6860V3.2"/>
    <property type="gene ID" value="Pp3c21_6860"/>
</dbReference>
<dbReference type="AlphaFoldDB" id="A0A2K1IQY8"/>
<dbReference type="STRING" id="3218.A0A2K1IQY8"/>
<evidence type="ECO:0000313" key="1">
    <source>
        <dbReference type="EMBL" id="PNR31695.1"/>
    </source>
</evidence>
<reference evidence="1 3" key="1">
    <citation type="journal article" date="2008" name="Science">
        <title>The Physcomitrella genome reveals evolutionary insights into the conquest of land by plants.</title>
        <authorList>
            <person name="Rensing S."/>
            <person name="Lang D."/>
            <person name="Zimmer A."/>
            <person name="Terry A."/>
            <person name="Salamov A."/>
            <person name="Shapiro H."/>
            <person name="Nishiyama T."/>
            <person name="Perroud P.-F."/>
            <person name="Lindquist E."/>
            <person name="Kamisugi Y."/>
            <person name="Tanahashi T."/>
            <person name="Sakakibara K."/>
            <person name="Fujita T."/>
            <person name="Oishi K."/>
            <person name="Shin-I T."/>
            <person name="Kuroki Y."/>
            <person name="Toyoda A."/>
            <person name="Suzuki Y."/>
            <person name="Hashimoto A."/>
            <person name="Yamaguchi K."/>
            <person name="Sugano A."/>
            <person name="Kohara Y."/>
            <person name="Fujiyama A."/>
            <person name="Anterola A."/>
            <person name="Aoki S."/>
            <person name="Ashton N."/>
            <person name="Barbazuk W.B."/>
            <person name="Barker E."/>
            <person name="Bennetzen J."/>
            <person name="Bezanilla M."/>
            <person name="Blankenship R."/>
            <person name="Cho S.H."/>
            <person name="Dutcher S."/>
            <person name="Estelle M."/>
            <person name="Fawcett J.A."/>
            <person name="Gundlach H."/>
            <person name="Hanada K."/>
            <person name="Heyl A."/>
            <person name="Hicks K.A."/>
            <person name="Hugh J."/>
            <person name="Lohr M."/>
            <person name="Mayer K."/>
            <person name="Melkozernov A."/>
            <person name="Murata T."/>
            <person name="Nelson D."/>
            <person name="Pils B."/>
            <person name="Prigge M."/>
            <person name="Reiss B."/>
            <person name="Renner T."/>
            <person name="Rombauts S."/>
            <person name="Rushton P."/>
            <person name="Sanderfoot A."/>
            <person name="Schween G."/>
            <person name="Shiu S.-H."/>
            <person name="Stueber K."/>
            <person name="Theodoulou F.L."/>
            <person name="Tu H."/>
            <person name="Van de Peer Y."/>
            <person name="Verrier P.J."/>
            <person name="Waters E."/>
            <person name="Wood A."/>
            <person name="Yang L."/>
            <person name="Cove D."/>
            <person name="Cuming A."/>
            <person name="Hasebe M."/>
            <person name="Lucas S."/>
            <person name="Mishler D.B."/>
            <person name="Reski R."/>
            <person name="Grigoriev I."/>
            <person name="Quatrano R.S."/>
            <person name="Boore J.L."/>
        </authorList>
    </citation>
    <scope>NUCLEOTIDE SEQUENCE [LARGE SCALE GENOMIC DNA]</scope>
    <source>
        <strain evidence="2 3">cv. Gransden 2004</strain>
    </source>
</reference>
<dbReference type="PANTHER" id="PTHR34796:SF1">
    <property type="entry name" value="EXPRESSED PROTEIN"/>
    <property type="match status" value="1"/>
</dbReference>
<dbReference type="EMBL" id="ABEU02000021">
    <property type="protein sequence ID" value="PNR31695.1"/>
    <property type="molecule type" value="Genomic_DNA"/>
</dbReference>
<sequence>MIAIARFRPVTVVSGNPFVTEHPRSIVGWNSVAEPRRLNSQVQVAAAAGERGRRRVYRQAYRWDDEEIEAGSQVTFAEGVTLFNAGDYYECHDVLEGLWNNAPEPQRSILHGILQCAVGLYHLLNQNHRGAMVELGEGLAKLRRANFEAGPLHEFEREASAVLEFIYNAQLEYAACVESVCTTMDGSEQSYQLLGNFGAGEPLYKLSPRGDELHLEYLPSRPDVSTLDPELVLPPPLTVKLPVLRASEDDLYSAN</sequence>
<dbReference type="InterPro" id="IPR005500">
    <property type="entry name" value="DUF309"/>
</dbReference>
<reference evidence="1 3" key="2">
    <citation type="journal article" date="2018" name="Plant J.">
        <title>The Physcomitrella patens chromosome-scale assembly reveals moss genome structure and evolution.</title>
        <authorList>
            <person name="Lang D."/>
            <person name="Ullrich K.K."/>
            <person name="Murat F."/>
            <person name="Fuchs J."/>
            <person name="Jenkins J."/>
            <person name="Haas F.B."/>
            <person name="Piednoel M."/>
            <person name="Gundlach H."/>
            <person name="Van Bel M."/>
            <person name="Meyberg R."/>
            <person name="Vives C."/>
            <person name="Morata J."/>
            <person name="Symeonidi A."/>
            <person name="Hiss M."/>
            <person name="Muchero W."/>
            <person name="Kamisugi Y."/>
            <person name="Saleh O."/>
            <person name="Blanc G."/>
            <person name="Decker E.L."/>
            <person name="van Gessel N."/>
            <person name="Grimwood J."/>
            <person name="Hayes R.D."/>
            <person name="Graham S.W."/>
            <person name="Gunter L.E."/>
            <person name="McDaniel S.F."/>
            <person name="Hoernstein S.N.W."/>
            <person name="Larsson A."/>
            <person name="Li F.W."/>
            <person name="Perroud P.F."/>
            <person name="Phillips J."/>
            <person name="Ranjan P."/>
            <person name="Rokshar D.S."/>
            <person name="Rothfels C.J."/>
            <person name="Schneider L."/>
            <person name="Shu S."/>
            <person name="Stevenson D.W."/>
            <person name="Thummler F."/>
            <person name="Tillich M."/>
            <person name="Villarreal Aguilar J.C."/>
            <person name="Widiez T."/>
            <person name="Wong G.K."/>
            <person name="Wymore A."/>
            <person name="Zhang Y."/>
            <person name="Zimmer A.D."/>
            <person name="Quatrano R.S."/>
            <person name="Mayer K.F.X."/>
            <person name="Goodstein D."/>
            <person name="Casacuberta J.M."/>
            <person name="Vandepoele K."/>
            <person name="Reski R."/>
            <person name="Cuming A.C."/>
            <person name="Tuskan G.A."/>
            <person name="Maumus F."/>
            <person name="Salse J."/>
            <person name="Schmutz J."/>
            <person name="Rensing S.A."/>
        </authorList>
    </citation>
    <scope>NUCLEOTIDE SEQUENCE [LARGE SCALE GENOMIC DNA]</scope>
    <source>
        <strain evidence="2 3">cv. Gransden 2004</strain>
    </source>
</reference>
<keyword evidence="3" id="KW-1185">Reference proteome</keyword>
<dbReference type="OrthoDB" id="2020115at2759"/>
<gene>
    <name evidence="2" type="primary">LOC112274429</name>
    <name evidence="1" type="ORF">PHYPA_025817</name>
</gene>
<dbReference type="KEGG" id="ppp:112274429"/>
<dbReference type="InterPro" id="IPR023203">
    <property type="entry name" value="TTHA0068_sf"/>
</dbReference>
<dbReference type="Gramene" id="Pp3c21_6860V3.2">
    <property type="protein sequence ID" value="Pp3c21_6860V3.2"/>
    <property type="gene ID" value="Pp3c21_6860"/>
</dbReference>
<evidence type="ECO:0000313" key="3">
    <source>
        <dbReference type="Proteomes" id="UP000006727"/>
    </source>
</evidence>
<dbReference type="SUPFAM" id="SSF140663">
    <property type="entry name" value="TTHA0068-like"/>
    <property type="match status" value="1"/>
</dbReference>
<evidence type="ECO:0008006" key="4">
    <source>
        <dbReference type="Google" id="ProtNLM"/>
    </source>
</evidence>
<organism evidence="1">
    <name type="scientific">Physcomitrium patens</name>
    <name type="common">Spreading-leaved earth moss</name>
    <name type="synonym">Physcomitrella patens</name>
    <dbReference type="NCBI Taxonomy" id="3218"/>
    <lineage>
        <taxon>Eukaryota</taxon>
        <taxon>Viridiplantae</taxon>
        <taxon>Streptophyta</taxon>
        <taxon>Embryophyta</taxon>
        <taxon>Bryophyta</taxon>
        <taxon>Bryophytina</taxon>
        <taxon>Bryopsida</taxon>
        <taxon>Funariidae</taxon>
        <taxon>Funariales</taxon>
        <taxon>Funariaceae</taxon>
        <taxon>Physcomitrium</taxon>
    </lineage>
</organism>
<dbReference type="PANTHER" id="PTHR34796">
    <property type="entry name" value="EXPRESSED PROTEIN"/>
    <property type="match status" value="1"/>
</dbReference>
<dbReference type="OMA" id="ALQCTYE"/>
<proteinExistence type="predicted"/>
<dbReference type="Proteomes" id="UP000006727">
    <property type="component" value="Chromosome 21"/>
</dbReference>
<dbReference type="Gene3D" id="1.10.3450.10">
    <property type="entry name" value="TTHA0068-like"/>
    <property type="match status" value="1"/>
</dbReference>
<dbReference type="GeneID" id="112274429"/>
<reference evidence="2" key="3">
    <citation type="submission" date="2020-12" db="UniProtKB">
        <authorList>
            <consortium name="EnsemblPlants"/>
        </authorList>
    </citation>
    <scope>IDENTIFICATION</scope>
</reference>